<sequence length="159" mass="18889">MINFKINVVNGKVELDNKCLLIQREEEFITSDLYKYLESENKMQKLIPHHYTVNTVLWSGKEFEIIIQPLCFSNLPFTVQLLYKEGGYYKAINDWNKVSNIDMLNKEVEFLYQWVSGEYDPGKPDEKEKHSIMWHLEWGGITICYDIKSFNCGIYLTWN</sequence>
<dbReference type="AlphaFoldDB" id="A0A0F0ZWR9"/>
<evidence type="ECO:0000313" key="2">
    <source>
        <dbReference type="Proteomes" id="UP000033352"/>
    </source>
</evidence>
<dbReference type="EMBL" id="JZYX01000106">
    <property type="protein sequence ID" value="KJN13025.1"/>
    <property type="molecule type" value="Genomic_DNA"/>
</dbReference>
<dbReference type="RefSeq" id="WP_045286954.1">
    <property type="nucleotide sequence ID" value="NZ_JZYX01000106.1"/>
</dbReference>
<gene>
    <name evidence="1" type="ORF">SS37_25095</name>
</gene>
<reference evidence="1 2" key="1">
    <citation type="submission" date="2015-03" db="EMBL/GenBank/DDBJ databases">
        <authorList>
            <person name="McCorrison J."/>
            <person name="Sanka R."/>
            <person name="Adams M."/>
            <person name="Brinkac L."/>
            <person name="Nierman W."/>
            <person name="Sutton G."/>
            <person name="Nelson K."/>
            <person name="Kiedrowski L."/>
            <person name="Guerrero D."/>
            <person name="Bonomo R."/>
        </authorList>
    </citation>
    <scope>NUCLEOTIDE SEQUENCE [LARGE SCALE GENOMIC DNA]</scope>
    <source>
        <strain evidence="1 2">35699</strain>
    </source>
</reference>
<comment type="caution">
    <text evidence="1">The sequence shown here is derived from an EMBL/GenBank/DDBJ whole genome shotgun (WGS) entry which is preliminary data.</text>
</comment>
<name>A0A0F0ZWR9_9ENTR</name>
<dbReference type="OrthoDB" id="6604472at2"/>
<dbReference type="PATRIC" id="fig|1619248.3.peg.293"/>
<dbReference type="Proteomes" id="UP000033352">
    <property type="component" value="Unassembled WGS sequence"/>
</dbReference>
<organism evidence="1 2">
    <name type="scientific">Enterobacter sichuanensis</name>
    <dbReference type="NCBI Taxonomy" id="2071710"/>
    <lineage>
        <taxon>Bacteria</taxon>
        <taxon>Pseudomonadati</taxon>
        <taxon>Pseudomonadota</taxon>
        <taxon>Gammaproteobacteria</taxon>
        <taxon>Enterobacterales</taxon>
        <taxon>Enterobacteriaceae</taxon>
        <taxon>Enterobacter</taxon>
        <taxon>Enterobacter cloacae complex</taxon>
    </lineage>
</organism>
<accession>A0A0F0ZWR9</accession>
<protein>
    <submittedName>
        <fullName evidence="1">Uncharacterized protein</fullName>
    </submittedName>
</protein>
<evidence type="ECO:0000313" key="1">
    <source>
        <dbReference type="EMBL" id="KJN13025.1"/>
    </source>
</evidence>
<proteinExistence type="predicted"/>